<protein>
    <submittedName>
        <fullName evidence="2">Uncharacterized protein</fullName>
    </submittedName>
</protein>
<feature type="compositionally biased region" description="Basic residues" evidence="1">
    <location>
        <begin position="1"/>
        <end position="18"/>
    </location>
</feature>
<gene>
    <name evidence="2" type="ORF">FZEAL_1534</name>
</gene>
<feature type="compositionally biased region" description="Polar residues" evidence="1">
    <location>
        <begin position="512"/>
        <end position="522"/>
    </location>
</feature>
<feature type="compositionally biased region" description="Polar residues" evidence="1">
    <location>
        <begin position="674"/>
        <end position="706"/>
    </location>
</feature>
<dbReference type="PANTHER" id="PTHR40628:SF1">
    <property type="entry name" value="CHROMO DOMAIN-CONTAINING PROTEIN"/>
    <property type="match status" value="1"/>
</dbReference>
<dbReference type="AlphaFoldDB" id="A0A8H4UTA9"/>
<dbReference type="EMBL" id="JABEYC010000091">
    <property type="protein sequence ID" value="KAF4982964.1"/>
    <property type="molecule type" value="Genomic_DNA"/>
</dbReference>
<dbReference type="Proteomes" id="UP000635477">
    <property type="component" value="Unassembled WGS sequence"/>
</dbReference>
<feature type="region of interest" description="Disordered" evidence="1">
    <location>
        <begin position="667"/>
        <end position="708"/>
    </location>
</feature>
<dbReference type="PANTHER" id="PTHR40628">
    <property type="entry name" value="CHROMO DOMAIN-CONTAINING PROTEIN"/>
    <property type="match status" value="1"/>
</dbReference>
<sequence length="933" mass="103694">MDSSRGARRGYWKNRGRRCQPQGGWRTPNGPQNDKPLRPWLFSTLCNVHISADRSWFADDYVPFESKVNILGAGLVVVGKGTVVLPVKRSPDEDGPSSHGILVLKDVLHCPQTPNNLVGLCLKEDYRVKVLYDSDAGGSGTITDRKDRPVGYFRSVKDSYLVELCLSEPPIGPRVTLHPNNTLLAPFSDESERRRRQGEKKQPQEFIGWITPTWIYSEKCNVHIATNWLWFDDDYEAFETYIDIDGERIAVSGIGTVHLPVMTPDGKNTPLVLSNVLLAPPTCVNIIGTPILEDHRFARDERSGVGPIMSRREGHCTGFFVKQEGAADAHLQLTGPPPGALFGQSPFDRRLTYRDSFQWPASESARYASLHAKPDDQELSDDDKVWMKKHWLAESCLASSSPRSSLTHLLHLALLSPIFSISLFSHPKQSIFSILPFPYPKQSISTPPLLLQDSLITTFNMSRTGSETSLLAPLDVSQLMSQGLVGPLDASGTRRIHKRRLTRSSDEEHRNLSLNAPAQPSATGDMFATIPDQLVSRATIEHVGFSKTKATEMWNAWDNWPTTGPGRETDAETGDGHLFVSFIDFLTGLSGQIGSPSDAYQDNDEQWTQCMEHFGLATELQHAILDPHFKFLRLSASCLFWVSDTIEMRYAGLEEVQKASLERVRSLQRAGSRPGNTGQVSSGSISGTGTPNVPASSHSGGRSISGMQRDALPGISTESLSSSAAIAAQDAPGYTLLYKGMDQARLAGLLEDDGRLKNIAKLLSKSPTDFGGTRSLFYFTPDVKVAQSYAAYAKRRAKFESVVIVRMTIPNLAIDEMAEPNILRLHWPDDQWKQHVWHSRTQKPLPQPLRKYRDATLVIGTCSGKPNKEFDNLSSWEDINESFVLKVKGKTAVQYVFSGQEEGRELLTMHASDSIKLYPFTGPEMEEWIEQNE</sequence>
<dbReference type="OrthoDB" id="5429780at2759"/>
<reference evidence="2" key="2">
    <citation type="submission" date="2020-05" db="EMBL/GenBank/DDBJ databases">
        <authorList>
            <person name="Kim H.-S."/>
            <person name="Proctor R.H."/>
            <person name="Brown D.W."/>
        </authorList>
    </citation>
    <scope>NUCLEOTIDE SEQUENCE</scope>
    <source>
        <strain evidence="2">NRRL 22465</strain>
    </source>
</reference>
<comment type="caution">
    <text evidence="2">The sequence shown here is derived from an EMBL/GenBank/DDBJ whole genome shotgun (WGS) entry which is preliminary data.</text>
</comment>
<evidence type="ECO:0000313" key="2">
    <source>
        <dbReference type="EMBL" id="KAF4982964.1"/>
    </source>
</evidence>
<accession>A0A8H4UTA9</accession>
<organism evidence="2 3">
    <name type="scientific">Fusarium zealandicum</name>
    <dbReference type="NCBI Taxonomy" id="1053134"/>
    <lineage>
        <taxon>Eukaryota</taxon>
        <taxon>Fungi</taxon>
        <taxon>Dikarya</taxon>
        <taxon>Ascomycota</taxon>
        <taxon>Pezizomycotina</taxon>
        <taxon>Sordariomycetes</taxon>
        <taxon>Hypocreomycetidae</taxon>
        <taxon>Hypocreales</taxon>
        <taxon>Nectriaceae</taxon>
        <taxon>Fusarium</taxon>
        <taxon>Fusarium staphyleae species complex</taxon>
    </lineage>
</organism>
<feature type="region of interest" description="Disordered" evidence="1">
    <location>
        <begin position="1"/>
        <end position="33"/>
    </location>
</feature>
<feature type="region of interest" description="Disordered" evidence="1">
    <location>
        <begin position="495"/>
        <end position="523"/>
    </location>
</feature>
<keyword evidence="3" id="KW-1185">Reference proteome</keyword>
<reference evidence="2" key="1">
    <citation type="journal article" date="2020" name="BMC Genomics">
        <title>Correction to: Identification and distribution of gene clusters required for synthesis of sphingolipid metabolism inhibitors in diverse species of the filamentous fungus Fusarium.</title>
        <authorList>
            <person name="Kim H.S."/>
            <person name="Lohmar J.M."/>
            <person name="Busman M."/>
            <person name="Brown D.W."/>
            <person name="Naumann T.A."/>
            <person name="Divon H.H."/>
            <person name="Lysoe E."/>
            <person name="Uhlig S."/>
            <person name="Proctor R.H."/>
        </authorList>
    </citation>
    <scope>NUCLEOTIDE SEQUENCE</scope>
    <source>
        <strain evidence="2">NRRL 22465</strain>
    </source>
</reference>
<proteinExistence type="predicted"/>
<name>A0A8H4UTA9_9HYPO</name>
<evidence type="ECO:0000256" key="1">
    <source>
        <dbReference type="SAM" id="MobiDB-lite"/>
    </source>
</evidence>
<evidence type="ECO:0000313" key="3">
    <source>
        <dbReference type="Proteomes" id="UP000635477"/>
    </source>
</evidence>